<dbReference type="Pfam" id="PF00437">
    <property type="entry name" value="T2SSE"/>
    <property type="match status" value="1"/>
</dbReference>
<organism evidence="5 6">
    <name type="scientific">Weissella coleopterorum</name>
    <dbReference type="NCBI Taxonomy" id="2714949"/>
    <lineage>
        <taxon>Bacteria</taxon>
        <taxon>Bacillati</taxon>
        <taxon>Bacillota</taxon>
        <taxon>Bacilli</taxon>
        <taxon>Lactobacillales</taxon>
        <taxon>Lactobacillaceae</taxon>
        <taxon>Weissella</taxon>
    </lineage>
</organism>
<keyword evidence="3" id="KW-0067">ATP-binding</keyword>
<dbReference type="InterPro" id="IPR027417">
    <property type="entry name" value="P-loop_NTPase"/>
</dbReference>
<dbReference type="Proteomes" id="UP000500741">
    <property type="component" value="Chromosome"/>
</dbReference>
<dbReference type="GO" id="GO:0005524">
    <property type="term" value="F:ATP binding"/>
    <property type="evidence" value="ECO:0007669"/>
    <property type="project" value="UniProtKB-KW"/>
</dbReference>
<dbReference type="InterPro" id="IPR001482">
    <property type="entry name" value="T2SS/T4SS_dom"/>
</dbReference>
<dbReference type="GO" id="GO:0016887">
    <property type="term" value="F:ATP hydrolysis activity"/>
    <property type="evidence" value="ECO:0007669"/>
    <property type="project" value="TreeGrafter"/>
</dbReference>
<keyword evidence="2" id="KW-0547">Nucleotide-binding</keyword>
<feature type="domain" description="Bacterial type II secretion system protein E" evidence="4">
    <location>
        <begin position="3"/>
        <end position="271"/>
    </location>
</feature>
<dbReference type="RefSeq" id="WP_166010430.1">
    <property type="nucleotide sequence ID" value="NZ_CP049888.1"/>
</dbReference>
<dbReference type="AlphaFoldDB" id="A0A6G8AZZ4"/>
<evidence type="ECO:0000256" key="2">
    <source>
        <dbReference type="ARBA" id="ARBA00022741"/>
    </source>
</evidence>
<evidence type="ECO:0000313" key="6">
    <source>
        <dbReference type="Proteomes" id="UP000500741"/>
    </source>
</evidence>
<dbReference type="GO" id="GO:0005886">
    <property type="term" value="C:plasma membrane"/>
    <property type="evidence" value="ECO:0007669"/>
    <property type="project" value="TreeGrafter"/>
</dbReference>
<protein>
    <submittedName>
        <fullName evidence="5">Flp pilus assembly complex ATPase component TadA</fullName>
    </submittedName>
</protein>
<keyword evidence="6" id="KW-1185">Reference proteome</keyword>
<dbReference type="InterPro" id="IPR047667">
    <property type="entry name" value="ATPase_ComGA"/>
</dbReference>
<evidence type="ECO:0000313" key="5">
    <source>
        <dbReference type="EMBL" id="QIL50634.1"/>
    </source>
</evidence>
<dbReference type="Gene3D" id="3.30.450.90">
    <property type="match status" value="1"/>
</dbReference>
<dbReference type="SUPFAM" id="SSF52540">
    <property type="entry name" value="P-loop containing nucleoside triphosphate hydrolases"/>
    <property type="match status" value="1"/>
</dbReference>
<comment type="similarity">
    <text evidence="1">Belongs to the GSP E family.</text>
</comment>
<dbReference type="NCBIfam" id="NF041000">
    <property type="entry name" value="ATPase_ComGA"/>
    <property type="match status" value="1"/>
</dbReference>
<proteinExistence type="inferred from homology"/>
<dbReference type="PANTHER" id="PTHR30258:SF2">
    <property type="entry name" value="COMG OPERON PROTEIN 1"/>
    <property type="match status" value="1"/>
</dbReference>
<dbReference type="KEGG" id="wco:G7084_04490"/>
<reference evidence="5 6" key="1">
    <citation type="submission" date="2020-03" db="EMBL/GenBank/DDBJ databases">
        <title>Weissella sp. nov., isolated from Cybister lewisianus.</title>
        <authorList>
            <person name="Hyun D.-W."/>
            <person name="Bae J.-W."/>
        </authorList>
    </citation>
    <scope>NUCLEOTIDE SEQUENCE [LARGE SCALE GENOMIC DNA]</scope>
    <source>
        <strain evidence="5 6">HDW19</strain>
    </source>
</reference>
<accession>A0A6G8AZZ4</accession>
<name>A0A6G8AZZ4_9LACO</name>
<gene>
    <name evidence="5" type="primary">tadA</name>
    <name evidence="5" type="ORF">G7084_04490</name>
</gene>
<dbReference type="Gene3D" id="3.40.50.300">
    <property type="entry name" value="P-loop containing nucleotide triphosphate hydrolases"/>
    <property type="match status" value="1"/>
</dbReference>
<evidence type="ECO:0000259" key="4">
    <source>
        <dbReference type="Pfam" id="PF00437"/>
    </source>
</evidence>
<sequence>MTIENMFKELVGYVIQEKGSDLYLLPSGKGYRIMIISNQGLKRLKQIETDLGLRLIRYIKFCSGMDISETRRPQLSRMNYQIGGANYNCRISSVGNFLQQESMVIRFLYQICNLEIKFKDAKPIYKLIESVKETSGLILLSGRTGVGKTSTLYYAIQQLKATRLVLSIEDPVEIEDNEILQLQINTLADMNYQELLNLALRHHPEILIIGEIRDAKTAQIAVEAGMSGHLVLSTVHADSCLGVWYRMRELGIDDWALRHVLKGVGYQTMLTVNAEKKAHLKYLNRQELLDEKEFNEN</sequence>
<dbReference type="PANTHER" id="PTHR30258">
    <property type="entry name" value="TYPE II SECRETION SYSTEM PROTEIN GSPE-RELATED"/>
    <property type="match status" value="1"/>
</dbReference>
<evidence type="ECO:0000256" key="1">
    <source>
        <dbReference type="ARBA" id="ARBA00006611"/>
    </source>
</evidence>
<evidence type="ECO:0000256" key="3">
    <source>
        <dbReference type="ARBA" id="ARBA00022840"/>
    </source>
</evidence>
<dbReference type="EMBL" id="CP049888">
    <property type="protein sequence ID" value="QIL50634.1"/>
    <property type="molecule type" value="Genomic_DNA"/>
</dbReference>